<evidence type="ECO:0000256" key="8">
    <source>
        <dbReference type="ARBA" id="ARBA00022777"/>
    </source>
</evidence>
<comment type="subcellular location">
    <subcellularLocation>
        <location evidence="2">Cell membrane</location>
        <topology evidence="2">Multi-pass membrane protein</topology>
    </subcellularLocation>
</comment>
<proteinExistence type="predicted"/>
<keyword evidence="11 12" id="KW-0472">Membrane</keyword>
<keyword evidence="7 12" id="KW-0812">Transmembrane</keyword>
<dbReference type="SUPFAM" id="SSF47384">
    <property type="entry name" value="Homodimeric domain of signal transducing histidine kinase"/>
    <property type="match status" value="1"/>
</dbReference>
<dbReference type="GO" id="GO:0000155">
    <property type="term" value="F:phosphorelay sensor kinase activity"/>
    <property type="evidence" value="ECO:0007669"/>
    <property type="project" value="InterPro"/>
</dbReference>
<evidence type="ECO:0000256" key="12">
    <source>
        <dbReference type="SAM" id="Phobius"/>
    </source>
</evidence>
<evidence type="ECO:0000259" key="13">
    <source>
        <dbReference type="PROSITE" id="PS50109"/>
    </source>
</evidence>
<dbReference type="InterPro" id="IPR036097">
    <property type="entry name" value="HisK_dim/P_sf"/>
</dbReference>
<dbReference type="PANTHER" id="PTHR45453:SF2">
    <property type="entry name" value="HISTIDINE KINASE"/>
    <property type="match status" value="1"/>
</dbReference>
<dbReference type="GO" id="GO:0016036">
    <property type="term" value="P:cellular response to phosphate starvation"/>
    <property type="evidence" value="ECO:0007669"/>
    <property type="project" value="TreeGrafter"/>
</dbReference>
<evidence type="ECO:0000256" key="7">
    <source>
        <dbReference type="ARBA" id="ARBA00022692"/>
    </source>
</evidence>
<keyword evidence="9 12" id="KW-1133">Transmembrane helix</keyword>
<protein>
    <recommendedName>
        <fullName evidence="3">histidine kinase</fullName>
        <ecNumber evidence="3">2.7.13.3</ecNumber>
    </recommendedName>
</protein>
<dbReference type="Pfam" id="PF02518">
    <property type="entry name" value="HATPase_c"/>
    <property type="match status" value="1"/>
</dbReference>
<comment type="caution">
    <text evidence="14">The sequence shown here is derived from an EMBL/GenBank/DDBJ whole genome shotgun (WGS) entry which is preliminary data.</text>
</comment>
<keyword evidence="10" id="KW-0902">Two-component regulatory system</keyword>
<dbReference type="GO" id="GO:0004721">
    <property type="term" value="F:phosphoprotein phosphatase activity"/>
    <property type="evidence" value="ECO:0007669"/>
    <property type="project" value="TreeGrafter"/>
</dbReference>
<dbReference type="InterPro" id="IPR005467">
    <property type="entry name" value="His_kinase_dom"/>
</dbReference>
<feature type="transmembrane region" description="Helical" evidence="12">
    <location>
        <begin position="12"/>
        <end position="33"/>
    </location>
</feature>
<dbReference type="CDD" id="cd00082">
    <property type="entry name" value="HisKA"/>
    <property type="match status" value="1"/>
</dbReference>
<dbReference type="Gene3D" id="3.30.565.10">
    <property type="entry name" value="Histidine kinase-like ATPase, C-terminal domain"/>
    <property type="match status" value="1"/>
</dbReference>
<organism evidence="14 15">
    <name type="scientific">Candidatus Flavonifractor merdigallinarum</name>
    <dbReference type="NCBI Taxonomy" id="2838589"/>
    <lineage>
        <taxon>Bacteria</taxon>
        <taxon>Bacillati</taxon>
        <taxon>Bacillota</taxon>
        <taxon>Clostridia</taxon>
        <taxon>Eubacteriales</taxon>
        <taxon>Oscillospiraceae</taxon>
        <taxon>Flavonifractor</taxon>
    </lineage>
</organism>
<dbReference type="EMBL" id="DXDX01000074">
    <property type="protein sequence ID" value="HIY21058.1"/>
    <property type="molecule type" value="Genomic_DNA"/>
</dbReference>
<evidence type="ECO:0000256" key="5">
    <source>
        <dbReference type="ARBA" id="ARBA00022553"/>
    </source>
</evidence>
<feature type="transmembrane region" description="Helical" evidence="12">
    <location>
        <begin position="39"/>
        <end position="58"/>
    </location>
</feature>
<keyword evidence="5" id="KW-0597">Phosphoprotein</keyword>
<feature type="domain" description="Histidine kinase" evidence="13">
    <location>
        <begin position="126"/>
        <end position="332"/>
    </location>
</feature>
<evidence type="ECO:0000256" key="1">
    <source>
        <dbReference type="ARBA" id="ARBA00000085"/>
    </source>
</evidence>
<comment type="catalytic activity">
    <reaction evidence="1">
        <text>ATP + protein L-histidine = ADP + protein N-phospho-L-histidine.</text>
        <dbReference type="EC" id="2.7.13.3"/>
    </reaction>
</comment>
<evidence type="ECO:0000256" key="6">
    <source>
        <dbReference type="ARBA" id="ARBA00022679"/>
    </source>
</evidence>
<name>A0A9D1Y870_9FIRM</name>
<reference evidence="14" key="1">
    <citation type="journal article" date="2021" name="PeerJ">
        <title>Extensive microbial diversity within the chicken gut microbiome revealed by metagenomics and culture.</title>
        <authorList>
            <person name="Gilroy R."/>
            <person name="Ravi A."/>
            <person name="Getino M."/>
            <person name="Pursley I."/>
            <person name="Horton D.L."/>
            <person name="Alikhan N.F."/>
            <person name="Baker D."/>
            <person name="Gharbi K."/>
            <person name="Hall N."/>
            <person name="Watson M."/>
            <person name="Adriaenssens E.M."/>
            <person name="Foster-Nyarko E."/>
            <person name="Jarju S."/>
            <person name="Secka A."/>
            <person name="Antonio M."/>
            <person name="Oren A."/>
            <person name="Chaudhuri R.R."/>
            <person name="La Ragione R."/>
            <person name="Hildebrand F."/>
            <person name="Pallen M.J."/>
        </authorList>
    </citation>
    <scope>NUCLEOTIDE SEQUENCE</scope>
    <source>
        <strain evidence="14">ChiBcec16_6824</strain>
    </source>
</reference>
<dbReference type="SMART" id="SM00387">
    <property type="entry name" value="HATPase_c"/>
    <property type="match status" value="1"/>
</dbReference>
<dbReference type="SUPFAM" id="SSF55874">
    <property type="entry name" value="ATPase domain of HSP90 chaperone/DNA topoisomerase II/histidine kinase"/>
    <property type="match status" value="1"/>
</dbReference>
<evidence type="ECO:0000256" key="3">
    <source>
        <dbReference type="ARBA" id="ARBA00012438"/>
    </source>
</evidence>
<evidence type="ECO:0000256" key="2">
    <source>
        <dbReference type="ARBA" id="ARBA00004651"/>
    </source>
</evidence>
<gene>
    <name evidence="14" type="ORF">H9841_04035</name>
</gene>
<keyword evidence="4" id="KW-1003">Cell membrane</keyword>
<dbReference type="EC" id="2.7.13.3" evidence="3"/>
<dbReference type="AlphaFoldDB" id="A0A9D1Y870"/>
<evidence type="ECO:0000256" key="9">
    <source>
        <dbReference type="ARBA" id="ARBA00022989"/>
    </source>
</evidence>
<evidence type="ECO:0000313" key="15">
    <source>
        <dbReference type="Proteomes" id="UP000823868"/>
    </source>
</evidence>
<keyword evidence="6" id="KW-0808">Transferase</keyword>
<evidence type="ECO:0000256" key="10">
    <source>
        <dbReference type="ARBA" id="ARBA00023012"/>
    </source>
</evidence>
<dbReference type="PROSITE" id="PS50109">
    <property type="entry name" value="HIS_KIN"/>
    <property type="match status" value="1"/>
</dbReference>
<evidence type="ECO:0000256" key="11">
    <source>
        <dbReference type="ARBA" id="ARBA00023136"/>
    </source>
</evidence>
<evidence type="ECO:0000256" key="4">
    <source>
        <dbReference type="ARBA" id="ARBA00022475"/>
    </source>
</evidence>
<accession>A0A9D1Y870</accession>
<dbReference type="InterPro" id="IPR004358">
    <property type="entry name" value="Sig_transdc_His_kin-like_C"/>
</dbReference>
<sequence>MPLKRYLLDRWKLLAGMGTALAVTAALLCALWVPWQAVVFLVGALLLCFALPLGLDWWEKRTFWNTVAQSLETPERLWLLPNDLTEPPFREGELFCQVLDMVARDRVDQVSAARRDNREYREFVETWVHEIKTPMASARLLLANHPGELADALEDELFRLEEYVDQALYYARSGSVEQDYLVRELSLEGVVRAALRRQARPLIAAGFRVEPVDWTATVYTDSKWLEFILGQLISNAVKYRGEHPVLSFRCREEENAIYLTVADNGVGIPAEDLPRIFEKGFTGQNGRRLSRRSTGLGLYLCRKLCRRLGLELSASSQPGTGTQMTVCIPRGQFHLVARESL</sequence>
<dbReference type="Proteomes" id="UP000823868">
    <property type="component" value="Unassembled WGS sequence"/>
</dbReference>
<dbReference type="InterPro" id="IPR003661">
    <property type="entry name" value="HisK_dim/P_dom"/>
</dbReference>
<dbReference type="InterPro" id="IPR003594">
    <property type="entry name" value="HATPase_dom"/>
</dbReference>
<dbReference type="InterPro" id="IPR050351">
    <property type="entry name" value="BphY/WalK/GraS-like"/>
</dbReference>
<dbReference type="InterPro" id="IPR036890">
    <property type="entry name" value="HATPase_C_sf"/>
</dbReference>
<dbReference type="PANTHER" id="PTHR45453">
    <property type="entry name" value="PHOSPHATE REGULON SENSOR PROTEIN PHOR"/>
    <property type="match status" value="1"/>
</dbReference>
<evidence type="ECO:0000313" key="14">
    <source>
        <dbReference type="EMBL" id="HIY21058.1"/>
    </source>
</evidence>
<reference evidence="14" key="2">
    <citation type="submission" date="2021-04" db="EMBL/GenBank/DDBJ databases">
        <authorList>
            <person name="Gilroy R."/>
        </authorList>
    </citation>
    <scope>NUCLEOTIDE SEQUENCE</scope>
    <source>
        <strain evidence="14">ChiBcec16_6824</strain>
    </source>
</reference>
<keyword evidence="8 14" id="KW-0418">Kinase</keyword>
<dbReference type="GO" id="GO:0005886">
    <property type="term" value="C:plasma membrane"/>
    <property type="evidence" value="ECO:0007669"/>
    <property type="project" value="UniProtKB-SubCell"/>
</dbReference>
<dbReference type="PRINTS" id="PR00344">
    <property type="entry name" value="BCTRLSENSOR"/>
</dbReference>